<dbReference type="EMBL" id="JAINUG010000156">
    <property type="protein sequence ID" value="KAJ8391508.1"/>
    <property type="molecule type" value="Genomic_DNA"/>
</dbReference>
<protein>
    <submittedName>
        <fullName evidence="1">Uncharacterized protein</fullName>
    </submittedName>
</protein>
<sequence>MLVIPRWALIYTLGPTHSYTQSLLLAAHVSAGCTFLCSLCGQLQAGRSLTGHAAPVSGAVMRQPGVRLGASCEGWACVMDSSRGPSPENRFIVSSYPRAFKALNSSGRIVFYSFGT</sequence>
<organism evidence="1 2">
    <name type="scientific">Aldrovandia affinis</name>
    <dbReference type="NCBI Taxonomy" id="143900"/>
    <lineage>
        <taxon>Eukaryota</taxon>
        <taxon>Metazoa</taxon>
        <taxon>Chordata</taxon>
        <taxon>Craniata</taxon>
        <taxon>Vertebrata</taxon>
        <taxon>Euteleostomi</taxon>
        <taxon>Actinopterygii</taxon>
        <taxon>Neopterygii</taxon>
        <taxon>Teleostei</taxon>
        <taxon>Notacanthiformes</taxon>
        <taxon>Halosauridae</taxon>
        <taxon>Aldrovandia</taxon>
    </lineage>
</organism>
<dbReference type="PROSITE" id="PS51257">
    <property type="entry name" value="PROKAR_LIPOPROTEIN"/>
    <property type="match status" value="1"/>
</dbReference>
<keyword evidence="2" id="KW-1185">Reference proteome</keyword>
<dbReference type="AlphaFoldDB" id="A0AAD7RW93"/>
<dbReference type="Proteomes" id="UP001221898">
    <property type="component" value="Unassembled WGS sequence"/>
</dbReference>
<evidence type="ECO:0000313" key="1">
    <source>
        <dbReference type="EMBL" id="KAJ8391508.1"/>
    </source>
</evidence>
<evidence type="ECO:0000313" key="2">
    <source>
        <dbReference type="Proteomes" id="UP001221898"/>
    </source>
</evidence>
<reference evidence="1" key="1">
    <citation type="journal article" date="2023" name="Science">
        <title>Genome structures resolve the early diversification of teleost fishes.</title>
        <authorList>
            <person name="Parey E."/>
            <person name="Louis A."/>
            <person name="Montfort J."/>
            <person name="Bouchez O."/>
            <person name="Roques C."/>
            <person name="Iampietro C."/>
            <person name="Lluch J."/>
            <person name="Castinel A."/>
            <person name="Donnadieu C."/>
            <person name="Desvignes T."/>
            <person name="Floi Bucao C."/>
            <person name="Jouanno E."/>
            <person name="Wen M."/>
            <person name="Mejri S."/>
            <person name="Dirks R."/>
            <person name="Jansen H."/>
            <person name="Henkel C."/>
            <person name="Chen W.J."/>
            <person name="Zahm M."/>
            <person name="Cabau C."/>
            <person name="Klopp C."/>
            <person name="Thompson A.W."/>
            <person name="Robinson-Rechavi M."/>
            <person name="Braasch I."/>
            <person name="Lecointre G."/>
            <person name="Bobe J."/>
            <person name="Postlethwait J.H."/>
            <person name="Berthelot C."/>
            <person name="Roest Crollius H."/>
            <person name="Guiguen Y."/>
        </authorList>
    </citation>
    <scope>NUCLEOTIDE SEQUENCE</scope>
    <source>
        <strain evidence="1">NC1722</strain>
    </source>
</reference>
<comment type="caution">
    <text evidence="1">The sequence shown here is derived from an EMBL/GenBank/DDBJ whole genome shotgun (WGS) entry which is preliminary data.</text>
</comment>
<proteinExistence type="predicted"/>
<name>A0AAD7RW93_9TELE</name>
<gene>
    <name evidence="1" type="ORF">AAFF_G00088300</name>
</gene>
<accession>A0AAD7RW93</accession>